<dbReference type="Proteomes" id="UP000192940">
    <property type="component" value="Chromosome I"/>
</dbReference>
<keyword evidence="2" id="KW-1185">Reference proteome</keyword>
<reference evidence="1 2" key="1">
    <citation type="submission" date="2017-04" db="EMBL/GenBank/DDBJ databases">
        <authorList>
            <person name="Afonso C.L."/>
            <person name="Miller P.J."/>
            <person name="Scott M.A."/>
            <person name="Spackman E."/>
            <person name="Goraichik I."/>
            <person name="Dimitrov K.M."/>
            <person name="Suarez D.L."/>
            <person name="Swayne D.E."/>
        </authorList>
    </citation>
    <scope>NUCLEOTIDE SEQUENCE [LARGE SCALE GENOMIC DNA]</scope>
    <source>
        <strain evidence="1 2">N3/975</strain>
    </source>
</reference>
<organism evidence="1 2">
    <name type="scientific">Paenibacillus uliginis N3/975</name>
    <dbReference type="NCBI Taxonomy" id="1313296"/>
    <lineage>
        <taxon>Bacteria</taxon>
        <taxon>Bacillati</taxon>
        <taxon>Bacillota</taxon>
        <taxon>Bacilli</taxon>
        <taxon>Bacillales</taxon>
        <taxon>Paenibacillaceae</taxon>
        <taxon>Paenibacillus</taxon>
    </lineage>
</organism>
<protein>
    <submittedName>
        <fullName evidence="1">Uncharacterized protein</fullName>
    </submittedName>
</protein>
<dbReference type="EMBL" id="LT840184">
    <property type="protein sequence ID" value="SMF85329.1"/>
    <property type="molecule type" value="Genomic_DNA"/>
</dbReference>
<gene>
    <name evidence="1" type="ORF">SAMN05661091_2963</name>
</gene>
<evidence type="ECO:0000313" key="2">
    <source>
        <dbReference type="Proteomes" id="UP000192940"/>
    </source>
</evidence>
<name>A0A1X7HGN8_9BACL</name>
<sequence>MFGRTKVDKETEKRLSDLRSHISKMDAGKRILLTDGRVGVFKGYNGGMFSGDTFSIEEHGEIQEVPLELYECVLVEDSNLKCPLCKGNRIMNDCLRNPDGTSSAFRENITSNMELMPTFNSRRIILRACRDCGYIMPFVRI</sequence>
<dbReference type="STRING" id="1313296.SAMN05661091_2963"/>
<evidence type="ECO:0000313" key="1">
    <source>
        <dbReference type="EMBL" id="SMF85329.1"/>
    </source>
</evidence>
<proteinExistence type="predicted"/>
<accession>A0A1X7HGN8</accession>
<dbReference type="AlphaFoldDB" id="A0A1X7HGN8"/>
<dbReference type="RefSeq" id="WP_208919881.1">
    <property type="nucleotide sequence ID" value="NZ_LT840184.1"/>
</dbReference>